<dbReference type="InterPro" id="IPR025398">
    <property type="entry name" value="DUF4371"/>
</dbReference>
<keyword evidence="3" id="KW-1185">Reference proteome</keyword>
<dbReference type="PANTHER" id="PTHR45749">
    <property type="match status" value="1"/>
</dbReference>
<dbReference type="EMBL" id="JALNTZ010000009">
    <property type="protein sequence ID" value="KAJ3642016.1"/>
    <property type="molecule type" value="Genomic_DNA"/>
</dbReference>
<dbReference type="Pfam" id="PF14291">
    <property type="entry name" value="DUF4371"/>
    <property type="match status" value="1"/>
</dbReference>
<organism evidence="2 3">
    <name type="scientific">Zophobas morio</name>
    <dbReference type="NCBI Taxonomy" id="2755281"/>
    <lineage>
        <taxon>Eukaryota</taxon>
        <taxon>Metazoa</taxon>
        <taxon>Ecdysozoa</taxon>
        <taxon>Arthropoda</taxon>
        <taxon>Hexapoda</taxon>
        <taxon>Insecta</taxon>
        <taxon>Pterygota</taxon>
        <taxon>Neoptera</taxon>
        <taxon>Endopterygota</taxon>
        <taxon>Coleoptera</taxon>
        <taxon>Polyphaga</taxon>
        <taxon>Cucujiformia</taxon>
        <taxon>Tenebrionidae</taxon>
        <taxon>Zophobas</taxon>
    </lineage>
</organism>
<gene>
    <name evidence="2" type="ORF">Zmor_028480</name>
</gene>
<evidence type="ECO:0000313" key="3">
    <source>
        <dbReference type="Proteomes" id="UP001168821"/>
    </source>
</evidence>
<dbReference type="PANTHER" id="PTHR45749:SF37">
    <property type="entry name" value="OS05G0311600 PROTEIN"/>
    <property type="match status" value="1"/>
</dbReference>
<name>A0AA38HR56_9CUCU</name>
<comment type="caution">
    <text evidence="2">The sequence shown here is derived from an EMBL/GenBank/DDBJ whole genome shotgun (WGS) entry which is preliminary data.</text>
</comment>
<dbReference type="AlphaFoldDB" id="A0AA38HR56"/>
<evidence type="ECO:0000259" key="1">
    <source>
        <dbReference type="Pfam" id="PF14291"/>
    </source>
</evidence>
<feature type="domain" description="DUF4371" evidence="1">
    <location>
        <begin position="10"/>
        <end position="183"/>
    </location>
</feature>
<proteinExistence type="predicted"/>
<protein>
    <recommendedName>
        <fullName evidence="1">DUF4371 domain-containing protein</fullName>
    </recommendedName>
</protein>
<sequence length="199" mass="23007">MSMWNEKDRRQNTGISISTLINTDILERHRYYVKSVADVIKFLVVNELALRGTYDIIEQEEKSLFQNLFEYTIRKDEKLAECVETIPANATYLSPEIQNSIIQILADMVAEDIVKDVQNADVPWFSILEDGTRDKNNRENVSIGVRYIRHEKVKAVILVIKTCNDLNAQAFTDLTLKVFDDYGLDSSFFVFWISCENLP</sequence>
<dbReference type="Proteomes" id="UP001168821">
    <property type="component" value="Unassembled WGS sequence"/>
</dbReference>
<reference evidence="2" key="1">
    <citation type="journal article" date="2023" name="G3 (Bethesda)">
        <title>Whole genome assemblies of Zophobas morio and Tenebrio molitor.</title>
        <authorList>
            <person name="Kaur S."/>
            <person name="Stinson S.A."/>
            <person name="diCenzo G.C."/>
        </authorList>
    </citation>
    <scope>NUCLEOTIDE SEQUENCE</scope>
    <source>
        <strain evidence="2">QUZm001</strain>
    </source>
</reference>
<evidence type="ECO:0000313" key="2">
    <source>
        <dbReference type="EMBL" id="KAJ3642016.1"/>
    </source>
</evidence>
<accession>A0AA38HR56</accession>